<accession>W4FAP4</accession>
<protein>
    <submittedName>
        <fullName evidence="1">Uncharacterized protein</fullName>
    </submittedName>
</protein>
<dbReference type="EMBL" id="KI913295">
    <property type="protein sequence ID" value="ETV64532.1"/>
    <property type="molecule type" value="Genomic_DNA"/>
</dbReference>
<dbReference type="GeneID" id="20820587"/>
<sequence>MLNNLRATLAKSGYTCRCTFHHASGSTRSWAAASKYIFKSPVGWVSSNGYSSVHDDVGGGTAGVWDEAAGDGDGGTNTPTPRLDEMARWSVSSVSCFSDGDRNGRDLNRGSNAHTRRMGDDCSVAWSSGTKADAWGLSWRSFTTPCNSPNARDARGGHGPILGSSEVLAICSSNE</sequence>
<organism evidence="1">
    <name type="scientific">Aphanomyces astaci</name>
    <name type="common">Crayfish plague agent</name>
    <dbReference type="NCBI Taxonomy" id="112090"/>
    <lineage>
        <taxon>Eukaryota</taxon>
        <taxon>Sar</taxon>
        <taxon>Stramenopiles</taxon>
        <taxon>Oomycota</taxon>
        <taxon>Saprolegniomycetes</taxon>
        <taxon>Saprolegniales</taxon>
        <taxon>Verrucalvaceae</taxon>
        <taxon>Aphanomyces</taxon>
    </lineage>
</organism>
<reference evidence="1" key="1">
    <citation type="submission" date="2013-12" db="EMBL/GenBank/DDBJ databases">
        <title>The Genome Sequence of Aphanomyces astaci APO3.</title>
        <authorList>
            <consortium name="The Broad Institute Genomics Platform"/>
            <person name="Russ C."/>
            <person name="Tyler B."/>
            <person name="van West P."/>
            <person name="Dieguez-Uribeondo J."/>
            <person name="Young S.K."/>
            <person name="Zeng Q."/>
            <person name="Gargeya S."/>
            <person name="Fitzgerald M."/>
            <person name="Abouelleil A."/>
            <person name="Alvarado L."/>
            <person name="Chapman S.B."/>
            <person name="Gainer-Dewar J."/>
            <person name="Goldberg J."/>
            <person name="Griggs A."/>
            <person name="Gujja S."/>
            <person name="Hansen M."/>
            <person name="Howarth C."/>
            <person name="Imamovic A."/>
            <person name="Ireland A."/>
            <person name="Larimer J."/>
            <person name="McCowan C."/>
            <person name="Murphy C."/>
            <person name="Pearson M."/>
            <person name="Poon T.W."/>
            <person name="Priest M."/>
            <person name="Roberts A."/>
            <person name="Saif S."/>
            <person name="Shea T."/>
            <person name="Sykes S."/>
            <person name="Wortman J."/>
            <person name="Nusbaum C."/>
            <person name="Birren B."/>
        </authorList>
    </citation>
    <scope>NUCLEOTIDE SEQUENCE [LARGE SCALE GENOMIC DNA]</scope>
    <source>
        <strain evidence="1">APO3</strain>
    </source>
</reference>
<name>W4FAP4_APHAT</name>
<gene>
    <name evidence="1" type="ORF">H257_18591</name>
</gene>
<dbReference type="VEuPathDB" id="FungiDB:H257_18591"/>
<dbReference type="AlphaFoldDB" id="W4FAP4"/>
<proteinExistence type="predicted"/>
<evidence type="ECO:0000313" key="1">
    <source>
        <dbReference type="EMBL" id="ETV64532.1"/>
    </source>
</evidence>
<dbReference type="RefSeq" id="XP_009845986.1">
    <property type="nucleotide sequence ID" value="XM_009847684.1"/>
</dbReference>